<dbReference type="InterPro" id="IPR010127">
    <property type="entry name" value="Phasin_subfam-1"/>
</dbReference>
<dbReference type="InterPro" id="IPR018968">
    <property type="entry name" value="Phasin"/>
</dbReference>
<protein>
    <submittedName>
        <fullName evidence="2">Phasin family protein</fullName>
    </submittedName>
</protein>
<comment type="caution">
    <text evidence="2">The sequence shown here is derived from an EMBL/GenBank/DDBJ whole genome shotgun (WGS) entry which is preliminary data.</text>
</comment>
<dbReference type="NCBIfam" id="TIGR01841">
    <property type="entry name" value="phasin"/>
    <property type="match status" value="1"/>
</dbReference>
<dbReference type="EMBL" id="JAQQEZ010000031">
    <property type="protein sequence ID" value="MFM0005610.1"/>
    <property type="molecule type" value="Genomic_DNA"/>
</dbReference>
<keyword evidence="3" id="KW-1185">Reference proteome</keyword>
<evidence type="ECO:0000313" key="2">
    <source>
        <dbReference type="EMBL" id="MFM0005610.1"/>
    </source>
</evidence>
<name>A0ABW9AYF8_9BURK</name>
<evidence type="ECO:0000259" key="1">
    <source>
        <dbReference type="Pfam" id="PF09361"/>
    </source>
</evidence>
<organism evidence="2 3">
    <name type="scientific">Paraburkholderia dipogonis</name>
    <dbReference type="NCBI Taxonomy" id="1211383"/>
    <lineage>
        <taxon>Bacteria</taxon>
        <taxon>Pseudomonadati</taxon>
        <taxon>Pseudomonadota</taxon>
        <taxon>Betaproteobacteria</taxon>
        <taxon>Burkholderiales</taxon>
        <taxon>Burkholderiaceae</taxon>
        <taxon>Paraburkholderia</taxon>
    </lineage>
</organism>
<sequence length="168" mass="17633">MNTLIPEQTIIATKASLETTFGLASKAFQGFEKLIELNAQTVKMTLAEAQEFAAKSVASKEPQAAFAGQAAQLQAGVQKAQAYWKHVNEIVSSTQAEFEAAAKNVFKQPSFDAKAFFANMSKNALPGGDAITAFWKSTFGAAGQTASVAYAAATKATKKVGETAVSDA</sequence>
<feature type="domain" description="Phasin" evidence="1">
    <location>
        <begin position="8"/>
        <end position="103"/>
    </location>
</feature>
<dbReference type="Proteomes" id="UP001629230">
    <property type="component" value="Unassembled WGS sequence"/>
</dbReference>
<proteinExistence type="predicted"/>
<gene>
    <name evidence="2" type="ORF">PQR57_31990</name>
</gene>
<accession>A0ABW9AYF8</accession>
<dbReference type="RefSeq" id="WP_408180313.1">
    <property type="nucleotide sequence ID" value="NZ_JAQQEZ010000031.1"/>
</dbReference>
<reference evidence="2 3" key="1">
    <citation type="journal article" date="2024" name="Chem. Sci.">
        <title>Discovery of megapolipeptins by genome mining of a Burkholderiales bacteria collection.</title>
        <authorList>
            <person name="Paulo B.S."/>
            <person name="Recchia M.J.J."/>
            <person name="Lee S."/>
            <person name="Fergusson C.H."/>
            <person name="Romanowski S.B."/>
            <person name="Hernandez A."/>
            <person name="Krull N."/>
            <person name="Liu D.Y."/>
            <person name="Cavanagh H."/>
            <person name="Bos A."/>
            <person name="Gray C.A."/>
            <person name="Murphy B.T."/>
            <person name="Linington R.G."/>
            <person name="Eustaquio A.S."/>
        </authorList>
    </citation>
    <scope>NUCLEOTIDE SEQUENCE [LARGE SCALE GENOMIC DNA]</scope>
    <source>
        <strain evidence="2 3">RL17-350-BIC-A</strain>
    </source>
</reference>
<evidence type="ECO:0000313" key="3">
    <source>
        <dbReference type="Proteomes" id="UP001629230"/>
    </source>
</evidence>
<dbReference type="Pfam" id="PF09361">
    <property type="entry name" value="Phasin_2"/>
    <property type="match status" value="1"/>
</dbReference>